<keyword evidence="2" id="KW-1185">Reference proteome</keyword>
<proteinExistence type="predicted"/>
<accession>A0ABV0VEP6</accession>
<sequence length="128" mass="14506">MTCSMHSFNKLVLNSNFPVTVFLAVTSRKVASVHQYCNQGERLITNPILLAMETHACVRSTTLPLFSLMSTPEGKNSITLQPEIVLQVFFIRCCEKVFASLHISPILACFTLKYLDLNNLYTRYNQSK</sequence>
<gene>
    <name evidence="1" type="ORF">ILYODFUR_017061</name>
</gene>
<protein>
    <submittedName>
        <fullName evidence="1">Uncharacterized protein</fullName>
    </submittedName>
</protein>
<dbReference type="EMBL" id="JAHRIQ010105852">
    <property type="protein sequence ID" value="MEQ2255736.1"/>
    <property type="molecule type" value="Genomic_DNA"/>
</dbReference>
<comment type="caution">
    <text evidence="1">The sequence shown here is derived from an EMBL/GenBank/DDBJ whole genome shotgun (WGS) entry which is preliminary data.</text>
</comment>
<name>A0ABV0VEP6_9TELE</name>
<evidence type="ECO:0000313" key="1">
    <source>
        <dbReference type="EMBL" id="MEQ2255736.1"/>
    </source>
</evidence>
<dbReference type="Proteomes" id="UP001482620">
    <property type="component" value="Unassembled WGS sequence"/>
</dbReference>
<reference evidence="1 2" key="1">
    <citation type="submission" date="2021-06" db="EMBL/GenBank/DDBJ databases">
        <authorList>
            <person name="Palmer J.M."/>
        </authorList>
    </citation>
    <scope>NUCLEOTIDE SEQUENCE [LARGE SCALE GENOMIC DNA]</scope>
    <source>
        <strain evidence="2">if_2019</strain>
        <tissue evidence="1">Muscle</tissue>
    </source>
</reference>
<organism evidence="1 2">
    <name type="scientific">Ilyodon furcidens</name>
    <name type="common">goldbreast splitfin</name>
    <dbReference type="NCBI Taxonomy" id="33524"/>
    <lineage>
        <taxon>Eukaryota</taxon>
        <taxon>Metazoa</taxon>
        <taxon>Chordata</taxon>
        <taxon>Craniata</taxon>
        <taxon>Vertebrata</taxon>
        <taxon>Euteleostomi</taxon>
        <taxon>Actinopterygii</taxon>
        <taxon>Neopterygii</taxon>
        <taxon>Teleostei</taxon>
        <taxon>Neoteleostei</taxon>
        <taxon>Acanthomorphata</taxon>
        <taxon>Ovalentaria</taxon>
        <taxon>Atherinomorphae</taxon>
        <taxon>Cyprinodontiformes</taxon>
        <taxon>Goodeidae</taxon>
        <taxon>Ilyodon</taxon>
    </lineage>
</organism>
<evidence type="ECO:0000313" key="2">
    <source>
        <dbReference type="Proteomes" id="UP001482620"/>
    </source>
</evidence>